<comment type="caution">
    <text evidence="2">The sequence shown here is derived from an EMBL/GenBank/DDBJ whole genome shotgun (WGS) entry which is preliminary data.</text>
</comment>
<dbReference type="EMBL" id="SNUZ01000011">
    <property type="protein sequence ID" value="MCL3787930.1"/>
    <property type="molecule type" value="Genomic_DNA"/>
</dbReference>
<dbReference type="InterPro" id="IPR010064">
    <property type="entry name" value="HK97-gp10_tail"/>
</dbReference>
<keyword evidence="3" id="KW-1185">Reference proteome</keyword>
<dbReference type="Pfam" id="PF04883">
    <property type="entry name" value="HK97-gp10_like"/>
    <property type="match status" value="1"/>
</dbReference>
<dbReference type="NCBIfam" id="TIGR01725">
    <property type="entry name" value="phge_HK97_gp10"/>
    <property type="match status" value="1"/>
</dbReference>
<evidence type="ECO:0000313" key="3">
    <source>
        <dbReference type="Proteomes" id="UP001056693"/>
    </source>
</evidence>
<name>A0ABT0NI51_9FIRM</name>
<organism evidence="2 3">
    <name type="scientific">Ruminococcus bromii</name>
    <dbReference type="NCBI Taxonomy" id="40518"/>
    <lineage>
        <taxon>Bacteria</taxon>
        <taxon>Bacillati</taxon>
        <taxon>Bacillota</taxon>
        <taxon>Clostridia</taxon>
        <taxon>Eubacteriales</taxon>
        <taxon>Oscillospiraceae</taxon>
        <taxon>Ruminococcus</taxon>
    </lineage>
</organism>
<accession>A0ABT0NI51</accession>
<proteinExistence type="predicted"/>
<feature type="region of interest" description="Disordered" evidence="1">
    <location>
        <begin position="52"/>
        <end position="73"/>
    </location>
</feature>
<reference evidence="2 3" key="1">
    <citation type="submission" date="2019-03" db="EMBL/GenBank/DDBJ databases">
        <authorList>
            <person name="Molinero N."/>
            <person name="Sanchez B."/>
            <person name="Walker A."/>
            <person name="Duncan S."/>
            <person name="Delgado S."/>
            <person name="Margolles A."/>
        </authorList>
    </citation>
    <scope>NUCLEOTIDE SEQUENCE [LARGE SCALE GENOMIC DNA]</scope>
    <source>
        <strain evidence="2 3">IPLA60002</strain>
    </source>
</reference>
<sequence length="143" mass="15786">MARCTMKMPEEFLLKISRLGDKTDEVCERVLNAGAEVVLKKVRTNLRNVISKETKTQSRSTGELEHSLGVSPVLSDKNGNMNIKIGFSEPRTNGESNAKIASVIEYGKSGQPPKPFMKPAKSASRKECMTVMINTLDEEVKSI</sequence>
<feature type="compositionally biased region" description="Basic and acidic residues" evidence="1">
    <location>
        <begin position="52"/>
        <end position="66"/>
    </location>
</feature>
<protein>
    <submittedName>
        <fullName evidence="2">HK97 gp10 family phage protein</fullName>
    </submittedName>
</protein>
<evidence type="ECO:0000256" key="1">
    <source>
        <dbReference type="SAM" id="MobiDB-lite"/>
    </source>
</evidence>
<dbReference type="Proteomes" id="UP001056693">
    <property type="component" value="Unassembled WGS sequence"/>
</dbReference>
<dbReference type="RefSeq" id="WP_249376889.1">
    <property type="nucleotide sequence ID" value="NZ_SNUZ01000011.1"/>
</dbReference>
<evidence type="ECO:0000313" key="2">
    <source>
        <dbReference type="EMBL" id="MCL3787930.1"/>
    </source>
</evidence>
<gene>
    <name evidence="2" type="ORF">E2N93_07940</name>
</gene>